<name>A0A814J5H8_9BILA</name>
<organism evidence="2 3">
    <name type="scientific">Adineta steineri</name>
    <dbReference type="NCBI Taxonomy" id="433720"/>
    <lineage>
        <taxon>Eukaryota</taxon>
        <taxon>Metazoa</taxon>
        <taxon>Spiralia</taxon>
        <taxon>Gnathifera</taxon>
        <taxon>Rotifera</taxon>
        <taxon>Eurotatoria</taxon>
        <taxon>Bdelloidea</taxon>
        <taxon>Adinetida</taxon>
        <taxon>Adinetidae</taxon>
        <taxon>Adineta</taxon>
    </lineage>
</organism>
<dbReference type="AlphaFoldDB" id="A0A814J5H8"/>
<protein>
    <submittedName>
        <fullName evidence="2">Uncharacterized protein</fullName>
    </submittedName>
</protein>
<feature type="signal peptide" evidence="1">
    <location>
        <begin position="1"/>
        <end position="18"/>
    </location>
</feature>
<evidence type="ECO:0000313" key="3">
    <source>
        <dbReference type="Proteomes" id="UP000663860"/>
    </source>
</evidence>
<dbReference type="Proteomes" id="UP000663860">
    <property type="component" value="Unassembled WGS sequence"/>
</dbReference>
<sequence length="150" mass="17517">MFHMKCIFYLIFIHWVVAIPQINLYFTDQVGESENYDEVGIRYNCIRLASNLDRKDFTRQISSYCMSESSLKFHIEDDNSFQTFSFAKLAKMNITSEDLYFCHCESWGRDVKANFVSPLTNKPIHAGKNTVAYEARYLKTLLLDLLKLDG</sequence>
<evidence type="ECO:0000256" key="1">
    <source>
        <dbReference type="SAM" id="SignalP"/>
    </source>
</evidence>
<gene>
    <name evidence="2" type="ORF">IZO911_LOCUS19277</name>
</gene>
<accession>A0A814J5H8</accession>
<comment type="caution">
    <text evidence="2">The sequence shown here is derived from an EMBL/GenBank/DDBJ whole genome shotgun (WGS) entry which is preliminary data.</text>
</comment>
<feature type="chain" id="PRO_5032935610" evidence="1">
    <location>
        <begin position="19"/>
        <end position="150"/>
    </location>
</feature>
<evidence type="ECO:0000313" key="2">
    <source>
        <dbReference type="EMBL" id="CAF1031455.1"/>
    </source>
</evidence>
<keyword evidence="1" id="KW-0732">Signal</keyword>
<dbReference type="EMBL" id="CAJNOE010000191">
    <property type="protein sequence ID" value="CAF1031455.1"/>
    <property type="molecule type" value="Genomic_DNA"/>
</dbReference>
<reference evidence="2" key="1">
    <citation type="submission" date="2021-02" db="EMBL/GenBank/DDBJ databases">
        <authorList>
            <person name="Nowell W R."/>
        </authorList>
    </citation>
    <scope>NUCLEOTIDE SEQUENCE</scope>
</reference>
<proteinExistence type="predicted"/>